<protein>
    <submittedName>
        <fullName evidence="4">Flagellar biosynthesis repressor FlbT</fullName>
    </submittedName>
</protein>
<dbReference type="GO" id="GO:0048027">
    <property type="term" value="F:mRNA 5'-UTR binding"/>
    <property type="evidence" value="ECO:0007669"/>
    <property type="project" value="InterPro"/>
</dbReference>
<dbReference type="GO" id="GO:0044781">
    <property type="term" value="P:bacterial-type flagellum organization"/>
    <property type="evidence" value="ECO:0007669"/>
    <property type="project" value="UniProtKB-KW"/>
</dbReference>
<dbReference type="GO" id="GO:1902209">
    <property type="term" value="P:negative regulation of bacterial-type flagellum assembly"/>
    <property type="evidence" value="ECO:0007669"/>
    <property type="project" value="InterPro"/>
</dbReference>
<keyword evidence="5" id="KW-1185">Reference proteome</keyword>
<evidence type="ECO:0000256" key="2">
    <source>
        <dbReference type="ARBA" id="ARBA00022795"/>
    </source>
</evidence>
<accession>A0A345ZQH5</accession>
<dbReference type="NCBIfam" id="NF009432">
    <property type="entry name" value="PRK12791.1"/>
    <property type="match status" value="1"/>
</dbReference>
<dbReference type="InterPro" id="IPR009967">
    <property type="entry name" value="Flagellum_FlbT"/>
</dbReference>
<keyword evidence="2" id="KW-1005">Bacterial flagellum biogenesis</keyword>
<dbReference type="EMBL" id="CP031417">
    <property type="protein sequence ID" value="AXK79172.1"/>
    <property type="molecule type" value="Genomic_DNA"/>
</dbReference>
<dbReference type="KEGG" id="ptaw:DW352_00750"/>
<dbReference type="AlphaFoldDB" id="A0A345ZQH5"/>
<keyword evidence="1" id="KW-0678">Repressor</keyword>
<evidence type="ECO:0000256" key="3">
    <source>
        <dbReference type="ARBA" id="ARBA00022884"/>
    </source>
</evidence>
<keyword evidence="3" id="KW-0694">RNA-binding</keyword>
<proteinExistence type="predicted"/>
<dbReference type="Proteomes" id="UP000254889">
    <property type="component" value="Chromosome"/>
</dbReference>
<keyword evidence="4" id="KW-0969">Cilium</keyword>
<dbReference type="RefSeq" id="WP_115687600.1">
    <property type="nucleotide sequence ID" value="NZ_CP031417.1"/>
</dbReference>
<evidence type="ECO:0000313" key="5">
    <source>
        <dbReference type="Proteomes" id="UP000254889"/>
    </source>
</evidence>
<evidence type="ECO:0000313" key="4">
    <source>
        <dbReference type="EMBL" id="AXK79172.1"/>
    </source>
</evidence>
<organism evidence="4 5">
    <name type="scientific">Pseudolabrys taiwanensis</name>
    <dbReference type="NCBI Taxonomy" id="331696"/>
    <lineage>
        <taxon>Bacteria</taxon>
        <taxon>Pseudomonadati</taxon>
        <taxon>Pseudomonadota</taxon>
        <taxon>Alphaproteobacteria</taxon>
        <taxon>Hyphomicrobiales</taxon>
        <taxon>Xanthobacteraceae</taxon>
        <taxon>Pseudolabrys</taxon>
    </lineage>
</organism>
<keyword evidence="4" id="KW-0282">Flagellum</keyword>
<dbReference type="Pfam" id="PF07378">
    <property type="entry name" value="FlbT"/>
    <property type="match status" value="1"/>
</dbReference>
<gene>
    <name evidence="4" type="primary">flbT</name>
    <name evidence="4" type="ORF">DW352_00750</name>
</gene>
<keyword evidence="4" id="KW-0966">Cell projection</keyword>
<name>A0A345ZQH5_9HYPH</name>
<sequence>MGLKVELKPGERFILGECLVTNGGQRTRLLIEGQSPILREKDIMTKAQADTPAKRIYLVVQLMYTSRDPAVHHPTYFSLMHDLVQAAPSAWPYIVDVSNHILANEMYKALKSAKALIAYEKELIDNASRGESVRAGRPTNRKPA</sequence>
<dbReference type="OrthoDB" id="8561314at2"/>
<reference evidence="4 5" key="1">
    <citation type="submission" date="2018-07" db="EMBL/GenBank/DDBJ databases">
        <authorList>
            <person name="Quirk P.G."/>
            <person name="Krulwich T.A."/>
        </authorList>
    </citation>
    <scope>NUCLEOTIDE SEQUENCE [LARGE SCALE GENOMIC DNA]</scope>
    <source>
        <strain evidence="4 5">CC-BB4</strain>
    </source>
</reference>
<dbReference type="GO" id="GO:0006402">
    <property type="term" value="P:mRNA catabolic process"/>
    <property type="evidence" value="ECO:0007669"/>
    <property type="project" value="InterPro"/>
</dbReference>
<evidence type="ECO:0000256" key="1">
    <source>
        <dbReference type="ARBA" id="ARBA00022491"/>
    </source>
</evidence>